<dbReference type="Gene3D" id="3.30.70.270">
    <property type="match status" value="1"/>
</dbReference>
<proteinExistence type="predicted"/>
<name>A0ABT9HND4_9SPHN</name>
<accession>A0ABT9HND4</accession>
<keyword evidence="1" id="KW-1133">Transmembrane helix</keyword>
<dbReference type="SMART" id="SM00052">
    <property type="entry name" value="EAL"/>
    <property type="match status" value="1"/>
</dbReference>
<dbReference type="PANTHER" id="PTHR33121">
    <property type="entry name" value="CYCLIC DI-GMP PHOSPHODIESTERASE PDEF"/>
    <property type="match status" value="1"/>
</dbReference>
<dbReference type="InterPro" id="IPR001633">
    <property type="entry name" value="EAL_dom"/>
</dbReference>
<dbReference type="CDD" id="cd01948">
    <property type="entry name" value="EAL"/>
    <property type="match status" value="1"/>
</dbReference>
<dbReference type="InterPro" id="IPR043128">
    <property type="entry name" value="Rev_trsase/Diguanyl_cyclase"/>
</dbReference>
<dbReference type="InterPro" id="IPR035919">
    <property type="entry name" value="EAL_sf"/>
</dbReference>
<dbReference type="Pfam" id="PF05226">
    <property type="entry name" value="CHASE2"/>
    <property type="match status" value="1"/>
</dbReference>
<evidence type="ECO:0000313" key="4">
    <source>
        <dbReference type="Proteomes" id="UP001240639"/>
    </source>
</evidence>
<organism evidence="3 4">
    <name type="scientific">Qipengyuania profundimaris</name>
    <dbReference type="NCBI Taxonomy" id="3067652"/>
    <lineage>
        <taxon>Bacteria</taxon>
        <taxon>Pseudomonadati</taxon>
        <taxon>Pseudomonadota</taxon>
        <taxon>Alphaproteobacteria</taxon>
        <taxon>Sphingomonadales</taxon>
        <taxon>Erythrobacteraceae</taxon>
        <taxon>Qipengyuania</taxon>
    </lineage>
</organism>
<protein>
    <submittedName>
        <fullName evidence="3">EAL domain-containing protein</fullName>
    </submittedName>
</protein>
<sequence length="742" mass="80532">MLFEPIDQFLWLFQSKIAGQKASGDIVFVGSDQILNDPNSGHRRLQLAKALEELDRRGVGKVYLDIVFEKPSAAPHDASLNAAIEGLGPRIALVDQLVGDMDFSQQLRRNHSSLGPSASRVVADRRDMNLFGIAWTADYGFIVGGRRIPSLAASLGGETSDDKKGKFQIDYGFSGQQIAATSLAELLGDPDAPVSIDFAGKTVVIGHDRNSSGSNLIVPNSTNAPPSYISIYAGETLKSGRLGHLGPMATLAIFVSLLACLILLGPTRRTRWLGYAALVLLVPAMLVASARIGVRLEVSYALALFAIYAVFRSRTRLKRRLALTNQETGLPTLKALDSRLIRENVTTGHVVVAKVHNYERILKSLASEERTTYLLKLIDRLRAADTDLAVFTEGHYVAWHSPIEDSSAQTEHLAGLRAIFAAPVHVGEVSIDVGITFGVAAIDNEPGGRVPAAIAAAEDTTEAHDPIKLAESSENADLLWDISLRARIDEAMDAGEIYCVYQPKIDSGSGAIVGVEALIRWHDPAKGFIEPTHFVAQCEKAGRMEHLTRYVLQSACSAGQLLHFRNSPLKVSVNISATLLRDMRIVGLVRNALQATRFDPGYLTLEITETARIADMEAAATILDELVKLGVGLSIDDFGVGAANFETFFGLPFNELKIDRLFVSKIVEDPKARAIVSSIVEMGHQARITVVAEGVETMKEAEILNEMGCDELQGFVFSRPITLSKLLEYNAKNAEGRLANMV</sequence>
<keyword evidence="4" id="KW-1185">Reference proteome</keyword>
<evidence type="ECO:0000256" key="1">
    <source>
        <dbReference type="SAM" id="Phobius"/>
    </source>
</evidence>
<dbReference type="SUPFAM" id="SSF141868">
    <property type="entry name" value="EAL domain-like"/>
    <property type="match status" value="1"/>
</dbReference>
<reference evidence="3 4" key="1">
    <citation type="submission" date="2023-08" db="EMBL/GenBank/DDBJ databases">
        <title>genomic of G39.</title>
        <authorList>
            <person name="Wang Y."/>
        </authorList>
    </citation>
    <scope>NUCLEOTIDE SEQUENCE [LARGE SCALE GENOMIC DNA]</scope>
    <source>
        <strain evidence="3 4">G39</strain>
    </source>
</reference>
<keyword evidence="1" id="KW-0812">Transmembrane</keyword>
<dbReference type="EMBL" id="JAVAIM010000001">
    <property type="protein sequence ID" value="MDP4574367.1"/>
    <property type="molecule type" value="Genomic_DNA"/>
</dbReference>
<feature type="transmembrane region" description="Helical" evidence="1">
    <location>
        <begin position="272"/>
        <end position="288"/>
    </location>
</feature>
<dbReference type="PANTHER" id="PTHR33121:SF71">
    <property type="entry name" value="OXYGEN SENSOR PROTEIN DOSP"/>
    <property type="match status" value="1"/>
</dbReference>
<evidence type="ECO:0000259" key="2">
    <source>
        <dbReference type="PROSITE" id="PS50883"/>
    </source>
</evidence>
<feature type="domain" description="EAL" evidence="2">
    <location>
        <begin position="481"/>
        <end position="734"/>
    </location>
</feature>
<evidence type="ECO:0000313" key="3">
    <source>
        <dbReference type="EMBL" id="MDP4574367.1"/>
    </source>
</evidence>
<dbReference type="Pfam" id="PF00563">
    <property type="entry name" value="EAL"/>
    <property type="match status" value="1"/>
</dbReference>
<dbReference type="PROSITE" id="PS50883">
    <property type="entry name" value="EAL"/>
    <property type="match status" value="1"/>
</dbReference>
<keyword evidence="1" id="KW-0472">Membrane</keyword>
<comment type="caution">
    <text evidence="3">The sequence shown here is derived from an EMBL/GenBank/DDBJ whole genome shotgun (WGS) entry which is preliminary data.</text>
</comment>
<dbReference type="InterPro" id="IPR050706">
    <property type="entry name" value="Cyclic-di-GMP_PDE-like"/>
</dbReference>
<dbReference type="Proteomes" id="UP001240639">
    <property type="component" value="Unassembled WGS sequence"/>
</dbReference>
<feature type="transmembrane region" description="Helical" evidence="1">
    <location>
        <begin position="245"/>
        <end position="265"/>
    </location>
</feature>
<gene>
    <name evidence="3" type="ORF">Q9K02_04345</name>
</gene>
<dbReference type="InterPro" id="IPR007890">
    <property type="entry name" value="CHASE2"/>
</dbReference>
<dbReference type="SMART" id="SM01080">
    <property type="entry name" value="CHASE2"/>
    <property type="match status" value="1"/>
</dbReference>
<dbReference type="Gene3D" id="3.20.20.450">
    <property type="entry name" value="EAL domain"/>
    <property type="match status" value="1"/>
</dbReference>